<keyword evidence="4 6" id="KW-1133">Transmembrane helix</keyword>
<dbReference type="RefSeq" id="WP_076489730.1">
    <property type="nucleotide sequence ID" value="NZ_FTMS01000019.1"/>
</dbReference>
<keyword evidence="8" id="KW-1185">Reference proteome</keyword>
<dbReference type="Pfam" id="PF02653">
    <property type="entry name" value="BPD_transp_2"/>
    <property type="match status" value="1"/>
</dbReference>
<name>A0A1N6WVI9_9SPIO</name>
<dbReference type="OrthoDB" id="5499919at2"/>
<feature type="transmembrane region" description="Helical" evidence="6">
    <location>
        <begin position="265"/>
        <end position="285"/>
    </location>
</feature>
<keyword evidence="5 6" id="KW-0472">Membrane</keyword>
<feature type="transmembrane region" description="Helical" evidence="6">
    <location>
        <begin position="292"/>
        <end position="313"/>
    </location>
</feature>
<dbReference type="EMBL" id="FTMS01000019">
    <property type="protein sequence ID" value="SIQ94082.1"/>
    <property type="molecule type" value="Genomic_DNA"/>
</dbReference>
<evidence type="ECO:0000256" key="2">
    <source>
        <dbReference type="ARBA" id="ARBA00022475"/>
    </source>
</evidence>
<dbReference type="AlphaFoldDB" id="A0A1N6WVI9"/>
<feature type="transmembrane region" description="Helical" evidence="6">
    <location>
        <begin position="40"/>
        <end position="59"/>
    </location>
</feature>
<feature type="transmembrane region" description="Helical" evidence="6">
    <location>
        <begin position="12"/>
        <end position="34"/>
    </location>
</feature>
<organism evidence="7 8">
    <name type="scientific">Alkalispirochaeta americana</name>
    <dbReference type="NCBI Taxonomy" id="159291"/>
    <lineage>
        <taxon>Bacteria</taxon>
        <taxon>Pseudomonadati</taxon>
        <taxon>Spirochaetota</taxon>
        <taxon>Spirochaetia</taxon>
        <taxon>Spirochaetales</taxon>
        <taxon>Spirochaetaceae</taxon>
        <taxon>Alkalispirochaeta</taxon>
    </lineage>
</organism>
<evidence type="ECO:0000313" key="7">
    <source>
        <dbReference type="EMBL" id="SIQ94082.1"/>
    </source>
</evidence>
<evidence type="ECO:0000256" key="4">
    <source>
        <dbReference type="ARBA" id="ARBA00022989"/>
    </source>
</evidence>
<keyword evidence="2" id="KW-1003">Cell membrane</keyword>
<keyword evidence="3 6" id="KW-0812">Transmembrane</keyword>
<reference evidence="7 8" key="1">
    <citation type="submission" date="2017-01" db="EMBL/GenBank/DDBJ databases">
        <authorList>
            <person name="Mah S.A."/>
            <person name="Swanson W.J."/>
            <person name="Moy G.W."/>
            <person name="Vacquier V.D."/>
        </authorList>
    </citation>
    <scope>NUCLEOTIDE SEQUENCE [LARGE SCALE GENOMIC DNA]</scope>
    <source>
        <strain evidence="7 8">ASpG1</strain>
    </source>
</reference>
<feature type="transmembrane region" description="Helical" evidence="6">
    <location>
        <begin position="239"/>
        <end position="259"/>
    </location>
</feature>
<comment type="subcellular location">
    <subcellularLocation>
        <location evidence="1">Cell membrane</location>
        <topology evidence="1">Multi-pass membrane protein</topology>
    </subcellularLocation>
</comment>
<evidence type="ECO:0000256" key="3">
    <source>
        <dbReference type="ARBA" id="ARBA00022692"/>
    </source>
</evidence>
<feature type="transmembrane region" description="Helical" evidence="6">
    <location>
        <begin position="188"/>
        <end position="208"/>
    </location>
</feature>
<dbReference type="PANTHER" id="PTHR32196">
    <property type="entry name" value="ABC TRANSPORTER PERMEASE PROTEIN YPHD-RELATED-RELATED"/>
    <property type="match status" value="1"/>
</dbReference>
<dbReference type="GO" id="GO:0005886">
    <property type="term" value="C:plasma membrane"/>
    <property type="evidence" value="ECO:0007669"/>
    <property type="project" value="UniProtKB-SubCell"/>
</dbReference>
<evidence type="ECO:0000256" key="6">
    <source>
        <dbReference type="SAM" id="Phobius"/>
    </source>
</evidence>
<evidence type="ECO:0000256" key="5">
    <source>
        <dbReference type="ARBA" id="ARBA00023136"/>
    </source>
</evidence>
<dbReference type="Proteomes" id="UP000186400">
    <property type="component" value="Unassembled WGS sequence"/>
</dbReference>
<proteinExistence type="predicted"/>
<dbReference type="STRING" id="159291.SAMN05920897_1196"/>
<accession>A0A1N6WVI9</accession>
<feature type="transmembrane region" description="Helical" evidence="6">
    <location>
        <begin position="93"/>
        <end position="117"/>
    </location>
</feature>
<feature type="transmembrane region" description="Helical" evidence="6">
    <location>
        <begin position="129"/>
        <end position="148"/>
    </location>
</feature>
<evidence type="ECO:0000313" key="8">
    <source>
        <dbReference type="Proteomes" id="UP000186400"/>
    </source>
</evidence>
<protein>
    <submittedName>
        <fullName evidence="7">Monosaccharide ABC transporter membrane protein, CUT2 family</fullName>
    </submittedName>
</protein>
<evidence type="ECO:0000256" key="1">
    <source>
        <dbReference type="ARBA" id="ARBA00004651"/>
    </source>
</evidence>
<gene>
    <name evidence="7" type="ORF">SAMN05920897_1196</name>
</gene>
<dbReference type="PANTHER" id="PTHR32196:SF15">
    <property type="entry name" value="SUGAR ABC TRANSPORTER PERMEASE PROTEIN"/>
    <property type="match status" value="1"/>
</dbReference>
<dbReference type="InterPro" id="IPR001851">
    <property type="entry name" value="ABC_transp_permease"/>
</dbReference>
<sequence>MKDRILDALKSFGIPRIIIVLFLIGLWVTATAVGIPFSDLLYDCVVRTGMWVILALAMLPGIRCGIGLNFGLSIGILAGLVGMLVSIETDFSGFAGFLMSIIFAMPVAVLFGFLYGMLLNRVKGSEMMVSTYTGFAMVSLMSIGWLVLPFNAPEMAWPIGVGVRVTISIERRFSQILNNFWQFNIGDLTIPTGLLLFIGFVCFIYWFYFRTKSGSAMLAAGDNPRFAESCGISVDRYRIMGTIMSTVAGAVGIVVYAQSFGFIQLYQAPLMMGFPAVACILIGGATIKKASIFNVILGTFLFQSILVTAQPVANEIAGSVSNVAEITRLIIQNGIILYALAQTSTQG</sequence>
<dbReference type="GO" id="GO:0022857">
    <property type="term" value="F:transmembrane transporter activity"/>
    <property type="evidence" value="ECO:0007669"/>
    <property type="project" value="InterPro"/>
</dbReference>
<feature type="transmembrane region" description="Helical" evidence="6">
    <location>
        <begin position="66"/>
        <end position="87"/>
    </location>
</feature>